<dbReference type="Pfam" id="PF07730">
    <property type="entry name" value="HisKA_3"/>
    <property type="match status" value="1"/>
</dbReference>
<dbReference type="GO" id="GO:0000155">
    <property type="term" value="F:phosphorelay sensor kinase activity"/>
    <property type="evidence" value="ECO:0007669"/>
    <property type="project" value="InterPro"/>
</dbReference>
<keyword evidence="8" id="KW-0902">Two-component regulatory system</keyword>
<keyword evidence="15" id="KW-1185">Reference proteome</keyword>
<keyword evidence="9" id="KW-0802">TPR repeat</keyword>
<dbReference type="Proteomes" id="UP000239366">
    <property type="component" value="Unassembled WGS sequence"/>
</dbReference>
<organism evidence="14 15">
    <name type="scientific">Aureicoccus marinus</name>
    <dbReference type="NCBI Taxonomy" id="754435"/>
    <lineage>
        <taxon>Bacteria</taxon>
        <taxon>Pseudomonadati</taxon>
        <taxon>Bacteroidota</taxon>
        <taxon>Flavobacteriia</taxon>
        <taxon>Flavobacteriales</taxon>
        <taxon>Flavobacteriaceae</taxon>
        <taxon>Aureicoccus</taxon>
    </lineage>
</organism>
<dbReference type="CDD" id="cd16917">
    <property type="entry name" value="HATPase_UhpB-NarQ-NarX-like"/>
    <property type="match status" value="1"/>
</dbReference>
<dbReference type="GO" id="GO:0005524">
    <property type="term" value="F:ATP binding"/>
    <property type="evidence" value="ECO:0007669"/>
    <property type="project" value="UniProtKB-KW"/>
</dbReference>
<feature type="repeat" description="TPR" evidence="9">
    <location>
        <begin position="93"/>
        <end position="126"/>
    </location>
</feature>
<evidence type="ECO:0000256" key="4">
    <source>
        <dbReference type="ARBA" id="ARBA00022679"/>
    </source>
</evidence>
<evidence type="ECO:0000259" key="13">
    <source>
        <dbReference type="Pfam" id="PF07730"/>
    </source>
</evidence>
<evidence type="ECO:0000256" key="3">
    <source>
        <dbReference type="ARBA" id="ARBA00022553"/>
    </source>
</evidence>
<keyword evidence="11" id="KW-0812">Transmembrane</keyword>
<dbReference type="InterPro" id="IPR011990">
    <property type="entry name" value="TPR-like_helical_dom_sf"/>
</dbReference>
<dbReference type="Gene3D" id="3.30.565.10">
    <property type="entry name" value="Histidine kinase-like ATPase, C-terminal domain"/>
    <property type="match status" value="1"/>
</dbReference>
<dbReference type="GO" id="GO:0046983">
    <property type="term" value="F:protein dimerization activity"/>
    <property type="evidence" value="ECO:0007669"/>
    <property type="project" value="InterPro"/>
</dbReference>
<keyword evidence="6" id="KW-0418">Kinase</keyword>
<dbReference type="InterPro" id="IPR011712">
    <property type="entry name" value="Sig_transdc_His_kin_sub3_dim/P"/>
</dbReference>
<protein>
    <recommendedName>
        <fullName evidence="2">histidine kinase</fullName>
        <ecNumber evidence="2">2.7.13.3</ecNumber>
    </recommendedName>
</protein>
<dbReference type="SUPFAM" id="SSF55874">
    <property type="entry name" value="ATPase domain of HSP90 chaperone/DNA topoisomerase II/histidine kinase"/>
    <property type="match status" value="1"/>
</dbReference>
<evidence type="ECO:0000256" key="11">
    <source>
        <dbReference type="SAM" id="Phobius"/>
    </source>
</evidence>
<dbReference type="EC" id="2.7.13.3" evidence="2"/>
<feature type="domain" description="Signal transduction histidine kinase subgroup 3 dimerisation and phosphoacceptor" evidence="13">
    <location>
        <begin position="425"/>
        <end position="487"/>
    </location>
</feature>
<keyword evidence="3" id="KW-0597">Phosphoprotein</keyword>
<dbReference type="Gene3D" id="1.20.5.1930">
    <property type="match status" value="1"/>
</dbReference>
<keyword evidence="4" id="KW-0808">Transferase</keyword>
<dbReference type="AlphaFoldDB" id="A0A2S7T5P5"/>
<evidence type="ECO:0000256" key="6">
    <source>
        <dbReference type="ARBA" id="ARBA00022777"/>
    </source>
</evidence>
<evidence type="ECO:0000256" key="5">
    <source>
        <dbReference type="ARBA" id="ARBA00022741"/>
    </source>
</evidence>
<reference evidence="15" key="1">
    <citation type="submission" date="2016-11" db="EMBL/GenBank/DDBJ databases">
        <title>Trade-off between light-utilization and light-protection in marine flavobacteria.</title>
        <authorList>
            <person name="Kumagai Y."/>
            <person name="Yoshizawa S."/>
            <person name="Kogure K."/>
        </authorList>
    </citation>
    <scope>NUCLEOTIDE SEQUENCE [LARGE SCALE GENOMIC DNA]</scope>
    <source>
        <strain evidence="15">SG-18</strain>
    </source>
</reference>
<evidence type="ECO:0000313" key="14">
    <source>
        <dbReference type="EMBL" id="PQJ14918.1"/>
    </source>
</evidence>
<comment type="caution">
    <text evidence="14">The sequence shown here is derived from an EMBL/GenBank/DDBJ whole genome shotgun (WGS) entry which is preliminary data.</text>
</comment>
<dbReference type="SMART" id="SM00028">
    <property type="entry name" value="TPR"/>
    <property type="match status" value="4"/>
</dbReference>
<gene>
    <name evidence="14" type="ORF">BST99_03465</name>
</gene>
<dbReference type="PANTHER" id="PTHR24421">
    <property type="entry name" value="NITRATE/NITRITE SENSOR PROTEIN NARX-RELATED"/>
    <property type="match status" value="1"/>
</dbReference>
<evidence type="ECO:0000256" key="8">
    <source>
        <dbReference type="ARBA" id="ARBA00023012"/>
    </source>
</evidence>
<evidence type="ECO:0000313" key="15">
    <source>
        <dbReference type="Proteomes" id="UP000239366"/>
    </source>
</evidence>
<keyword evidence="11" id="KW-1133">Transmembrane helix</keyword>
<evidence type="ECO:0000259" key="12">
    <source>
        <dbReference type="Pfam" id="PF02518"/>
    </source>
</evidence>
<evidence type="ECO:0000256" key="1">
    <source>
        <dbReference type="ARBA" id="ARBA00000085"/>
    </source>
</evidence>
<evidence type="ECO:0000256" key="2">
    <source>
        <dbReference type="ARBA" id="ARBA00012438"/>
    </source>
</evidence>
<name>A0A2S7T5P5_9FLAO</name>
<feature type="transmembrane region" description="Helical" evidence="11">
    <location>
        <begin position="372"/>
        <end position="392"/>
    </location>
</feature>
<evidence type="ECO:0000256" key="9">
    <source>
        <dbReference type="PROSITE-ProRule" id="PRU00339"/>
    </source>
</evidence>
<keyword evidence="7" id="KW-0067">ATP-binding</keyword>
<dbReference type="EMBL" id="MQVX01000001">
    <property type="protein sequence ID" value="PQJ14918.1"/>
    <property type="molecule type" value="Genomic_DNA"/>
</dbReference>
<feature type="coiled-coil region" evidence="10">
    <location>
        <begin position="337"/>
        <end position="364"/>
    </location>
</feature>
<comment type="catalytic activity">
    <reaction evidence="1">
        <text>ATP + protein L-histidine = ADP + protein N-phospho-L-histidine.</text>
        <dbReference type="EC" id="2.7.13.3"/>
    </reaction>
</comment>
<dbReference type="PROSITE" id="PS50005">
    <property type="entry name" value="TPR"/>
    <property type="match status" value="1"/>
</dbReference>
<sequence>MIEARQQKDDSLQFSLYRQSAFSLIFSDKQKAKEVLEEGLALSLKKDNPLGQVKLLYVKGIYMDVHQQSDSAHYYFSKGLEKSRSNGYKSQEATGMNNLGMYNWNIGKFEEALGYFFEGLKLNEAHGDPKNNAKYLNNIGLIYQEMLLLEKSLEFHRKSLALRKEFNLLNEQPASLNNIGICLTDLKRYEEAEAAYMEGLQVAKKANNLLEYYLLLENLGYMYMEQEKNALAEEYFSMALDRPETLGRDPKSELIISGHLIGLYNRLNRLEESQRYIQKASEILKEYPDLKTYADHIHANSVESHYRSQKLLQARAAFKAYAQLKDSVFSKNSATALADMEVRYDTEKKERKLLEQKVAMTEKDLTIQRKEYQLIGLIILLLLIGLIGYLIYNQQQIKHLQFKKETALREAMAQIETQNKMQEQRLAISRDLHDNIGSQLTFIISSIDNLGYGFELEKPLTDKLNQISGFTRHTIGELRDTIWAMNHSTMTFEELQGRISNFLSQAQQAEERIMFSFEAEEALQQKELTSLQAMNIYRIVQESVNNSIKHANPSEVKVEASFKEGIYCTIRDNGKGFNLQSISDGNGLHNLRKRAADIGAEVHIESSQKGTYIQLSNIQVQQA</sequence>
<dbReference type="Gene3D" id="1.25.40.10">
    <property type="entry name" value="Tetratricopeptide repeat domain"/>
    <property type="match status" value="2"/>
</dbReference>
<dbReference type="InterPro" id="IPR019734">
    <property type="entry name" value="TPR_rpt"/>
</dbReference>
<keyword evidence="10" id="KW-0175">Coiled coil</keyword>
<dbReference type="InterPro" id="IPR050482">
    <property type="entry name" value="Sensor_HK_TwoCompSys"/>
</dbReference>
<dbReference type="Pfam" id="PF02518">
    <property type="entry name" value="HATPase_c"/>
    <property type="match status" value="1"/>
</dbReference>
<dbReference type="InterPro" id="IPR003594">
    <property type="entry name" value="HATPase_dom"/>
</dbReference>
<keyword evidence="11" id="KW-0472">Membrane</keyword>
<feature type="domain" description="Histidine kinase/HSP90-like ATPase" evidence="12">
    <location>
        <begin position="535"/>
        <end position="615"/>
    </location>
</feature>
<dbReference type="InterPro" id="IPR036890">
    <property type="entry name" value="HATPase_C_sf"/>
</dbReference>
<proteinExistence type="predicted"/>
<evidence type="ECO:0000256" key="10">
    <source>
        <dbReference type="SAM" id="Coils"/>
    </source>
</evidence>
<dbReference type="Pfam" id="PF13424">
    <property type="entry name" value="TPR_12"/>
    <property type="match status" value="1"/>
</dbReference>
<evidence type="ECO:0000256" key="7">
    <source>
        <dbReference type="ARBA" id="ARBA00022840"/>
    </source>
</evidence>
<dbReference type="PANTHER" id="PTHR24421:SF10">
    <property type="entry name" value="NITRATE_NITRITE SENSOR PROTEIN NARQ"/>
    <property type="match status" value="1"/>
</dbReference>
<accession>A0A2S7T5P5</accession>
<dbReference type="SUPFAM" id="SSF48452">
    <property type="entry name" value="TPR-like"/>
    <property type="match status" value="2"/>
</dbReference>
<dbReference type="GO" id="GO:0016020">
    <property type="term" value="C:membrane"/>
    <property type="evidence" value="ECO:0007669"/>
    <property type="project" value="InterPro"/>
</dbReference>
<keyword evidence="5" id="KW-0547">Nucleotide-binding</keyword>